<dbReference type="InterPro" id="IPR040079">
    <property type="entry name" value="Glutathione_S-Trfase"/>
</dbReference>
<organism evidence="5 6">
    <name type="scientific">Phyllotreta striolata</name>
    <name type="common">Striped flea beetle</name>
    <name type="synonym">Crioceris striolata</name>
    <dbReference type="NCBI Taxonomy" id="444603"/>
    <lineage>
        <taxon>Eukaryota</taxon>
        <taxon>Metazoa</taxon>
        <taxon>Ecdysozoa</taxon>
        <taxon>Arthropoda</taxon>
        <taxon>Hexapoda</taxon>
        <taxon>Insecta</taxon>
        <taxon>Pterygota</taxon>
        <taxon>Neoptera</taxon>
        <taxon>Endopterygota</taxon>
        <taxon>Coleoptera</taxon>
        <taxon>Polyphaga</taxon>
        <taxon>Cucujiformia</taxon>
        <taxon>Chrysomeloidea</taxon>
        <taxon>Chrysomelidae</taxon>
        <taxon>Galerucinae</taxon>
        <taxon>Alticini</taxon>
        <taxon>Phyllotreta</taxon>
    </lineage>
</organism>
<keyword evidence="6" id="KW-1185">Reference proteome</keyword>
<dbReference type="InterPro" id="IPR036249">
    <property type="entry name" value="Thioredoxin-like_sf"/>
</dbReference>
<dbReference type="AlphaFoldDB" id="A0A9N9TH79"/>
<dbReference type="PANTHER" id="PTHR43969">
    <property type="entry name" value="GLUTATHIONE S TRANSFERASE D10, ISOFORM A-RELATED"/>
    <property type="match status" value="1"/>
</dbReference>
<sequence>MVLKLYAIISSPSVRAVTLCLKALKLEVEWMDVDLLEKEHLLPDFLKINPQHTVPVLDDDGFIVVDSHVIMSYLVTKYGKGDDQLLYPKDPQLRATVDHRLHFDTGILSGRGANIVRALIFEGLMHIPKAQILALEESFSIVEKFLECTDYVAGDRLTIADFSLVSSITSWSAFLPIQAVRFPKISAWLHKLQSLPYYAEGNQRGLDVFLDYIKDKLPNGHKNHY</sequence>
<comment type="subunit">
    <text evidence="1">Homodimer.</text>
</comment>
<evidence type="ECO:0000256" key="2">
    <source>
        <dbReference type="RuleBase" id="RU003494"/>
    </source>
</evidence>
<dbReference type="PANTHER" id="PTHR43969:SF4">
    <property type="entry name" value="FI01423P-RELATED"/>
    <property type="match status" value="1"/>
</dbReference>
<dbReference type="CDD" id="cd03177">
    <property type="entry name" value="GST_C_Delta_Epsilon"/>
    <property type="match status" value="1"/>
</dbReference>
<evidence type="ECO:0000313" key="6">
    <source>
        <dbReference type="Proteomes" id="UP001153712"/>
    </source>
</evidence>
<evidence type="ECO:0000313" key="5">
    <source>
        <dbReference type="EMBL" id="CAG9854752.1"/>
    </source>
</evidence>
<protein>
    <submittedName>
        <fullName evidence="5">Uncharacterized protein</fullName>
    </submittedName>
</protein>
<dbReference type="InterPro" id="IPR004045">
    <property type="entry name" value="Glutathione_S-Trfase_N"/>
</dbReference>
<feature type="domain" description="GST C-terminal" evidence="4">
    <location>
        <begin position="90"/>
        <end position="217"/>
    </location>
</feature>
<dbReference type="EMBL" id="OU900094">
    <property type="protein sequence ID" value="CAG9854752.1"/>
    <property type="molecule type" value="Genomic_DNA"/>
</dbReference>
<evidence type="ECO:0000259" key="4">
    <source>
        <dbReference type="PROSITE" id="PS50405"/>
    </source>
</evidence>
<dbReference type="PROSITE" id="PS50405">
    <property type="entry name" value="GST_CTER"/>
    <property type="match status" value="1"/>
</dbReference>
<feature type="domain" description="GST N-terminal" evidence="3">
    <location>
        <begin position="1"/>
        <end position="82"/>
    </location>
</feature>
<proteinExistence type="inferred from homology"/>
<evidence type="ECO:0000256" key="1">
    <source>
        <dbReference type="ARBA" id="ARBA00011738"/>
    </source>
</evidence>
<dbReference type="OrthoDB" id="2309723at2759"/>
<evidence type="ECO:0000259" key="3">
    <source>
        <dbReference type="PROSITE" id="PS50404"/>
    </source>
</evidence>
<comment type="similarity">
    <text evidence="2">Belongs to the GST superfamily.</text>
</comment>
<dbReference type="InterPro" id="IPR010987">
    <property type="entry name" value="Glutathione-S-Trfase_C-like"/>
</dbReference>
<dbReference type="SUPFAM" id="SSF52833">
    <property type="entry name" value="Thioredoxin-like"/>
    <property type="match status" value="1"/>
</dbReference>
<dbReference type="SUPFAM" id="SSF47616">
    <property type="entry name" value="GST C-terminal domain-like"/>
    <property type="match status" value="1"/>
</dbReference>
<dbReference type="InterPro" id="IPR036282">
    <property type="entry name" value="Glutathione-S-Trfase_C_sf"/>
</dbReference>
<dbReference type="FunFam" id="1.20.1050.10:FF:000007">
    <property type="entry name" value="Glutathione S-transferase 1-1"/>
    <property type="match status" value="1"/>
</dbReference>
<dbReference type="SFLD" id="SFLDG01153">
    <property type="entry name" value="Main.4:_Theta-like"/>
    <property type="match status" value="1"/>
</dbReference>
<dbReference type="Gene3D" id="3.40.30.10">
    <property type="entry name" value="Glutaredoxin"/>
    <property type="match status" value="1"/>
</dbReference>
<dbReference type="SFLD" id="SFLDG00358">
    <property type="entry name" value="Main_(cytGST)"/>
    <property type="match status" value="1"/>
</dbReference>
<dbReference type="Pfam" id="PF02798">
    <property type="entry name" value="GST_N"/>
    <property type="match status" value="1"/>
</dbReference>
<accession>A0A9N9TH79</accession>
<dbReference type="SFLD" id="SFLDS00019">
    <property type="entry name" value="Glutathione_Transferase_(cytos"/>
    <property type="match status" value="1"/>
</dbReference>
<dbReference type="Gene3D" id="1.20.1050.10">
    <property type="match status" value="1"/>
</dbReference>
<dbReference type="CDD" id="cd03045">
    <property type="entry name" value="GST_N_Delta_Epsilon"/>
    <property type="match status" value="1"/>
</dbReference>
<dbReference type="GO" id="GO:0006749">
    <property type="term" value="P:glutathione metabolic process"/>
    <property type="evidence" value="ECO:0007669"/>
    <property type="project" value="TreeGrafter"/>
</dbReference>
<name>A0A9N9TH79_PHYSR</name>
<dbReference type="GO" id="GO:0004364">
    <property type="term" value="F:glutathione transferase activity"/>
    <property type="evidence" value="ECO:0007669"/>
    <property type="project" value="TreeGrafter"/>
</dbReference>
<gene>
    <name evidence="5" type="ORF">PHYEVI_LOCUS1212</name>
</gene>
<dbReference type="Proteomes" id="UP001153712">
    <property type="component" value="Chromosome 1"/>
</dbReference>
<dbReference type="PROSITE" id="PS50404">
    <property type="entry name" value="GST_NTER"/>
    <property type="match status" value="1"/>
</dbReference>
<dbReference type="FunFam" id="3.40.30.10:FF:000034">
    <property type="entry name" value="glutathione S-transferase 1"/>
    <property type="match status" value="1"/>
</dbReference>
<dbReference type="Pfam" id="PF00043">
    <property type="entry name" value="GST_C"/>
    <property type="match status" value="1"/>
</dbReference>
<dbReference type="InterPro" id="IPR004046">
    <property type="entry name" value="GST_C"/>
</dbReference>
<reference evidence="5" key="1">
    <citation type="submission" date="2022-01" db="EMBL/GenBank/DDBJ databases">
        <authorList>
            <person name="King R."/>
        </authorList>
    </citation>
    <scope>NUCLEOTIDE SEQUENCE</scope>
</reference>